<dbReference type="Gene3D" id="3.10.100.10">
    <property type="entry name" value="Mannose-Binding Protein A, subunit A"/>
    <property type="match status" value="1"/>
</dbReference>
<gene>
    <name evidence="3" type="ORF">CH360_12640</name>
    <name evidence="4" type="ORF">CH373_11625</name>
</gene>
<dbReference type="SUPFAM" id="SSF56436">
    <property type="entry name" value="C-type lectin-like"/>
    <property type="match status" value="1"/>
</dbReference>
<evidence type="ECO:0000313" key="3">
    <source>
        <dbReference type="EMBL" id="PJZ69119.1"/>
    </source>
</evidence>
<dbReference type="EMBL" id="NPDZ01000006">
    <property type="protein sequence ID" value="PJZ73137.1"/>
    <property type="molecule type" value="Genomic_DNA"/>
</dbReference>
<dbReference type="InterPro" id="IPR016186">
    <property type="entry name" value="C-type_lectin-like/link_sf"/>
</dbReference>
<dbReference type="Proteomes" id="UP000231990">
    <property type="component" value="Unassembled WGS sequence"/>
</dbReference>
<dbReference type="Pfam" id="PF07588">
    <property type="entry name" value="DUF1554"/>
    <property type="match status" value="1"/>
</dbReference>
<dbReference type="InterPro" id="IPR016187">
    <property type="entry name" value="CTDL_fold"/>
</dbReference>
<keyword evidence="1" id="KW-0472">Membrane</keyword>
<dbReference type="EMBL" id="NPDY01000012">
    <property type="protein sequence ID" value="PJZ69119.1"/>
    <property type="molecule type" value="Genomic_DNA"/>
</dbReference>
<reference evidence="5 6" key="1">
    <citation type="submission" date="2017-07" db="EMBL/GenBank/DDBJ databases">
        <title>Leptospira spp. isolated from tropical soils.</title>
        <authorList>
            <person name="Thibeaux R."/>
            <person name="Iraola G."/>
            <person name="Ferres I."/>
            <person name="Bierque E."/>
            <person name="Girault D."/>
            <person name="Soupe-Gilbert M.-E."/>
            <person name="Picardeau M."/>
            <person name="Goarant C."/>
        </authorList>
    </citation>
    <scope>NUCLEOTIDE SEQUENCE [LARGE SCALE GENOMIC DNA]</scope>
    <source>
        <strain evidence="4 6">FH1-B-B1</strain>
        <strain evidence="3 5">FH1-B-C1</strain>
    </source>
</reference>
<evidence type="ECO:0000313" key="6">
    <source>
        <dbReference type="Proteomes" id="UP000231990"/>
    </source>
</evidence>
<proteinExistence type="predicted"/>
<evidence type="ECO:0000313" key="5">
    <source>
        <dbReference type="Proteomes" id="UP000231962"/>
    </source>
</evidence>
<dbReference type="Proteomes" id="UP000231962">
    <property type="component" value="Unassembled WGS sequence"/>
</dbReference>
<organism evidence="4 6">
    <name type="scientific">Leptospira perolatii</name>
    <dbReference type="NCBI Taxonomy" id="2023191"/>
    <lineage>
        <taxon>Bacteria</taxon>
        <taxon>Pseudomonadati</taxon>
        <taxon>Spirochaetota</taxon>
        <taxon>Spirochaetia</taxon>
        <taxon>Leptospirales</taxon>
        <taxon>Leptospiraceae</taxon>
        <taxon>Leptospira</taxon>
    </lineage>
</organism>
<dbReference type="OrthoDB" id="344499at2"/>
<name>A0A2M9ZM70_9LEPT</name>
<comment type="caution">
    <text evidence="4">The sequence shown here is derived from an EMBL/GenBank/DDBJ whole genome shotgun (WGS) entry which is preliminary data.</text>
</comment>
<feature type="transmembrane region" description="Helical" evidence="1">
    <location>
        <begin position="55"/>
        <end position="77"/>
    </location>
</feature>
<feature type="domain" description="DUF1554" evidence="2">
    <location>
        <begin position="129"/>
        <end position="259"/>
    </location>
</feature>
<keyword evidence="1" id="KW-0812">Transmembrane</keyword>
<sequence>MIWKFSDRKQSLRRYKFLVKGYRTMNSDFAMGQSDYTYQVKSGFSLILYRLKTGFLFLMISLLYVSCVQWPVASALLETQEKNSNENSLIVGLLATGNPSSPTPGIPTSTPTANCSTTGGCYIYYSSPTSGAMGGITGADAICQASYSVFTPAPVGSASDYKALIMDEAGGRNLTTNWVLRPNLQYYSYHTGALISTSDAAGELSLPLVSSLESGPGGFAAYTGINTTGATWIPKAGTTCNSWASTATSAIRGEAGISNDPTGFVDTNGSYTCDSNLRLYCVRQ</sequence>
<keyword evidence="1" id="KW-1133">Transmembrane helix</keyword>
<evidence type="ECO:0000313" key="4">
    <source>
        <dbReference type="EMBL" id="PJZ73137.1"/>
    </source>
</evidence>
<evidence type="ECO:0000256" key="1">
    <source>
        <dbReference type="SAM" id="Phobius"/>
    </source>
</evidence>
<protein>
    <recommendedName>
        <fullName evidence="2">DUF1554 domain-containing protein</fullName>
    </recommendedName>
</protein>
<dbReference type="AlphaFoldDB" id="A0A2M9ZM70"/>
<accession>A0A2M9ZM70</accession>
<dbReference type="InterPro" id="IPR011448">
    <property type="entry name" value="DUF1554"/>
</dbReference>
<keyword evidence="5" id="KW-1185">Reference proteome</keyword>
<evidence type="ECO:0000259" key="2">
    <source>
        <dbReference type="Pfam" id="PF07588"/>
    </source>
</evidence>